<dbReference type="STRING" id="314276.OS145_01247"/>
<evidence type="ECO:0000256" key="3">
    <source>
        <dbReference type="ARBA" id="ARBA00012528"/>
    </source>
</evidence>
<keyword evidence="6 9" id="KW-1133">Transmembrane helix</keyword>
<evidence type="ECO:0000256" key="7">
    <source>
        <dbReference type="ARBA" id="ARBA00023136"/>
    </source>
</evidence>
<evidence type="ECO:0000313" key="11">
    <source>
        <dbReference type="EMBL" id="HAR55869.1"/>
    </source>
</evidence>
<dbReference type="NCBIfam" id="TIGR00254">
    <property type="entry name" value="GGDEF"/>
    <property type="match status" value="1"/>
</dbReference>
<feature type="transmembrane region" description="Helical" evidence="9">
    <location>
        <begin position="277"/>
        <end position="298"/>
    </location>
</feature>
<evidence type="ECO:0000256" key="4">
    <source>
        <dbReference type="ARBA" id="ARBA00022475"/>
    </source>
</evidence>
<keyword evidence="7 9" id="KW-0472">Membrane</keyword>
<feature type="transmembrane region" description="Helical" evidence="9">
    <location>
        <begin position="6"/>
        <end position="27"/>
    </location>
</feature>
<dbReference type="InterPro" id="IPR043128">
    <property type="entry name" value="Rev_trsase/Diguanyl_cyclase"/>
</dbReference>
<sequence length="468" mass="52019">MNSTVRNIVLVIVWLGLWRASVLLEFAPHASIWFPPAGLSFAALLVLGWRAVFPIAVAGFVSTAWIAQIYNEPLTVTGWFNSSLLFVLAHTIPLGLGAYIVRNEYRRNGINGFARTVLIFLVVAALSAMLTSFFGILAIWEGGLMTQAQPWLSWLPWWIGDMAGIIVLAPVFIAIVSWRYHQVQLELGELNFSLTAINWKKFVSRLALVLGLLLISLTLVHHSQRIEASFTVFFIILPFLWIATTTSQLTTVFILAIFSTVLAFLVSQLHVIDFALVYQFAMITTAGCVWFALTIPTLMTQNAQLAQRVARDGLTKAASRGHFIQRLEAELQRSTPNSTCCLVIFDFDFFKQINDRHGHILGDRVLVSVTNYVSQLLRENDIMGRFGGDEFMLMFPATEFSEAQVIAKRLCTGISQLTIDGLDEPVTCSFGVVDCHPSEHAVSAIDRADRALLLAKQRGRRQVVGSAA</sequence>
<evidence type="ECO:0000256" key="9">
    <source>
        <dbReference type="SAM" id="Phobius"/>
    </source>
</evidence>
<feature type="transmembrane region" description="Helical" evidence="9">
    <location>
        <begin position="251"/>
        <end position="271"/>
    </location>
</feature>
<evidence type="ECO:0000256" key="2">
    <source>
        <dbReference type="ARBA" id="ARBA00004651"/>
    </source>
</evidence>
<comment type="caution">
    <text evidence="11">The sequence shown here is derived from an EMBL/GenBank/DDBJ whole genome shotgun (WGS) entry which is preliminary data.</text>
</comment>
<proteinExistence type="predicted"/>
<feature type="domain" description="GGDEF" evidence="10">
    <location>
        <begin position="338"/>
        <end position="468"/>
    </location>
</feature>
<dbReference type="EC" id="2.7.7.65" evidence="3"/>
<dbReference type="FunFam" id="3.30.70.270:FF:000001">
    <property type="entry name" value="Diguanylate cyclase domain protein"/>
    <property type="match status" value="1"/>
</dbReference>
<dbReference type="Pfam" id="PF05231">
    <property type="entry name" value="MASE1"/>
    <property type="match status" value="1"/>
</dbReference>
<evidence type="ECO:0000256" key="6">
    <source>
        <dbReference type="ARBA" id="ARBA00022989"/>
    </source>
</evidence>
<dbReference type="SMART" id="SM00267">
    <property type="entry name" value="GGDEF"/>
    <property type="match status" value="1"/>
</dbReference>
<dbReference type="GO" id="GO:0005886">
    <property type="term" value="C:plasma membrane"/>
    <property type="evidence" value="ECO:0007669"/>
    <property type="project" value="UniProtKB-SubCell"/>
</dbReference>
<evidence type="ECO:0000259" key="10">
    <source>
        <dbReference type="PROSITE" id="PS50887"/>
    </source>
</evidence>
<accession>A0A348WMV7</accession>
<keyword evidence="5 9" id="KW-0812">Transmembrane</keyword>
<feature type="transmembrane region" description="Helical" evidence="9">
    <location>
        <begin position="113"/>
        <end position="137"/>
    </location>
</feature>
<gene>
    <name evidence="11" type="ORF">DCR58_03680</name>
</gene>
<feature type="transmembrane region" description="Helical" evidence="9">
    <location>
        <begin position="39"/>
        <end position="67"/>
    </location>
</feature>
<dbReference type="GO" id="GO:1902201">
    <property type="term" value="P:negative regulation of bacterial-type flagellum-dependent cell motility"/>
    <property type="evidence" value="ECO:0007669"/>
    <property type="project" value="TreeGrafter"/>
</dbReference>
<dbReference type="GO" id="GO:0043709">
    <property type="term" value="P:cell adhesion involved in single-species biofilm formation"/>
    <property type="evidence" value="ECO:0007669"/>
    <property type="project" value="TreeGrafter"/>
</dbReference>
<dbReference type="InterPro" id="IPR000160">
    <property type="entry name" value="GGDEF_dom"/>
</dbReference>
<organism evidence="11 12">
    <name type="scientific">Idiomarina baltica</name>
    <dbReference type="NCBI Taxonomy" id="190892"/>
    <lineage>
        <taxon>Bacteria</taxon>
        <taxon>Pseudomonadati</taxon>
        <taxon>Pseudomonadota</taxon>
        <taxon>Gammaproteobacteria</taxon>
        <taxon>Alteromonadales</taxon>
        <taxon>Idiomarinaceae</taxon>
        <taxon>Idiomarina</taxon>
    </lineage>
</organism>
<evidence type="ECO:0000256" key="8">
    <source>
        <dbReference type="ARBA" id="ARBA00034247"/>
    </source>
</evidence>
<evidence type="ECO:0000256" key="5">
    <source>
        <dbReference type="ARBA" id="ARBA00022692"/>
    </source>
</evidence>
<reference evidence="11 12" key="1">
    <citation type="journal article" date="2018" name="Nat. Biotechnol.">
        <title>A standardized bacterial taxonomy based on genome phylogeny substantially revises the tree of life.</title>
        <authorList>
            <person name="Parks D.H."/>
            <person name="Chuvochina M."/>
            <person name="Waite D.W."/>
            <person name="Rinke C."/>
            <person name="Skarshewski A."/>
            <person name="Chaumeil P.A."/>
            <person name="Hugenholtz P."/>
        </authorList>
    </citation>
    <scope>NUCLEOTIDE SEQUENCE [LARGE SCALE GENOMIC DNA]</scope>
    <source>
        <strain evidence="11">UBA9360</strain>
    </source>
</reference>
<evidence type="ECO:0000256" key="1">
    <source>
        <dbReference type="ARBA" id="ARBA00001946"/>
    </source>
</evidence>
<dbReference type="AlphaFoldDB" id="A0A348WMV7"/>
<dbReference type="EMBL" id="DMUP01000080">
    <property type="protein sequence ID" value="HAR55869.1"/>
    <property type="molecule type" value="Genomic_DNA"/>
</dbReference>
<comment type="subcellular location">
    <subcellularLocation>
        <location evidence="2">Cell membrane</location>
        <topology evidence="2">Multi-pass membrane protein</topology>
    </subcellularLocation>
</comment>
<dbReference type="InterPro" id="IPR007895">
    <property type="entry name" value="MASE1"/>
</dbReference>
<dbReference type="GO" id="GO:0052621">
    <property type="term" value="F:diguanylate cyclase activity"/>
    <property type="evidence" value="ECO:0007669"/>
    <property type="project" value="UniProtKB-EC"/>
</dbReference>
<name>A0A348WMV7_9GAMM</name>
<dbReference type="SUPFAM" id="SSF55073">
    <property type="entry name" value="Nucleotide cyclase"/>
    <property type="match status" value="1"/>
</dbReference>
<comment type="catalytic activity">
    <reaction evidence="8">
        <text>2 GTP = 3',3'-c-di-GMP + 2 diphosphate</text>
        <dbReference type="Rhea" id="RHEA:24898"/>
        <dbReference type="ChEBI" id="CHEBI:33019"/>
        <dbReference type="ChEBI" id="CHEBI:37565"/>
        <dbReference type="ChEBI" id="CHEBI:58805"/>
        <dbReference type="EC" id="2.7.7.65"/>
    </reaction>
</comment>
<evidence type="ECO:0000313" key="12">
    <source>
        <dbReference type="Proteomes" id="UP000262878"/>
    </source>
</evidence>
<protein>
    <recommendedName>
        <fullName evidence="3">diguanylate cyclase</fullName>
        <ecNumber evidence="3">2.7.7.65</ecNumber>
    </recommendedName>
</protein>
<feature type="transmembrane region" description="Helical" evidence="9">
    <location>
        <begin position="79"/>
        <end position="101"/>
    </location>
</feature>
<dbReference type="Proteomes" id="UP000262878">
    <property type="component" value="Unassembled WGS sequence"/>
</dbReference>
<feature type="transmembrane region" description="Helical" evidence="9">
    <location>
        <begin position="226"/>
        <end position="244"/>
    </location>
</feature>
<comment type="cofactor">
    <cofactor evidence="1">
        <name>Mg(2+)</name>
        <dbReference type="ChEBI" id="CHEBI:18420"/>
    </cofactor>
</comment>
<dbReference type="PANTHER" id="PTHR45138:SF9">
    <property type="entry name" value="DIGUANYLATE CYCLASE DGCM-RELATED"/>
    <property type="match status" value="1"/>
</dbReference>
<dbReference type="Pfam" id="PF00990">
    <property type="entry name" value="GGDEF"/>
    <property type="match status" value="1"/>
</dbReference>
<dbReference type="PANTHER" id="PTHR45138">
    <property type="entry name" value="REGULATORY COMPONENTS OF SENSORY TRANSDUCTION SYSTEM"/>
    <property type="match status" value="1"/>
</dbReference>
<dbReference type="CDD" id="cd01949">
    <property type="entry name" value="GGDEF"/>
    <property type="match status" value="1"/>
</dbReference>
<dbReference type="Gene3D" id="3.30.70.270">
    <property type="match status" value="1"/>
</dbReference>
<keyword evidence="4" id="KW-1003">Cell membrane</keyword>
<dbReference type="PROSITE" id="PS50887">
    <property type="entry name" value="GGDEF"/>
    <property type="match status" value="1"/>
</dbReference>
<dbReference type="InterPro" id="IPR029787">
    <property type="entry name" value="Nucleotide_cyclase"/>
</dbReference>
<dbReference type="InterPro" id="IPR050469">
    <property type="entry name" value="Diguanylate_Cyclase"/>
</dbReference>
<feature type="transmembrane region" description="Helical" evidence="9">
    <location>
        <begin position="157"/>
        <end position="181"/>
    </location>
</feature>
<feature type="transmembrane region" description="Helical" evidence="9">
    <location>
        <begin position="202"/>
        <end position="220"/>
    </location>
</feature>